<sequence length="362" mass="41807">MESESVPVFARVKQTVRIVAGEVGSPEKLMLYVVDVILGDFGQVRRSDILAVQDYRKRGTFDVTFEREDVFRSFLERLEENPGDGRLEGFKVFPHFQPNEVTLTVRTYSPFVPLREIEVVLGKYCKKVSFVGKIWNEIGLWTSKYRFKVVLEKEKFPPARFKLGKVNLDCFFSGMPTFCRRCRSYGHDAEKCELCQSCGESGHDFKSCKKAKKCNFCFEEGHLYVTCPKRAEEASPVTDEDLAQSQVLVEDPTVSVLKEMSLQIESLSGKKKAPLEKEQEVTVKRKKKEKEKIVSPVRQAETMTRGEQLYRKYKNEPDSTIAAVIDGWSIEEKKKFSNTEEFRTRKEGQIRSLFLDYVRKMT</sequence>
<dbReference type="Pfam" id="PF23057">
    <property type="entry name" value="RBD_ZCCHC3_1st"/>
    <property type="match status" value="1"/>
</dbReference>
<evidence type="ECO:0000259" key="2">
    <source>
        <dbReference type="PROSITE" id="PS50158"/>
    </source>
</evidence>
<evidence type="ECO:0000256" key="1">
    <source>
        <dbReference type="PROSITE-ProRule" id="PRU00047"/>
    </source>
</evidence>
<reference evidence="3" key="1">
    <citation type="submission" date="2004-10" db="EMBL/GenBank/DDBJ databases">
        <authorList>
            <consortium name="NIH - Xenopus Gene Collection (XGC) project"/>
        </authorList>
    </citation>
    <scope>NUCLEOTIDE SEQUENCE [LARGE SCALE MRNA]</scope>
    <source>
        <tissue evidence="3">Embryo</tissue>
    </source>
</reference>
<dbReference type="RefSeq" id="NP_001088359.1">
    <property type="nucleotide sequence ID" value="NM_001094890.1"/>
</dbReference>
<organism evidence="3">
    <name type="scientific">Xenopus laevis</name>
    <name type="common">African clawed frog</name>
    <dbReference type="NCBI Taxonomy" id="8355"/>
    <lineage>
        <taxon>Eukaryota</taxon>
        <taxon>Metazoa</taxon>
        <taxon>Chordata</taxon>
        <taxon>Craniata</taxon>
        <taxon>Vertebrata</taxon>
        <taxon>Euteleostomi</taxon>
        <taxon>Amphibia</taxon>
        <taxon>Batrachia</taxon>
        <taxon>Anura</taxon>
        <taxon>Pipoidea</taxon>
        <taxon>Pipidae</taxon>
        <taxon>Xenopodinae</taxon>
        <taxon>Xenopus</taxon>
        <taxon>Xenopus</taxon>
    </lineage>
</organism>
<dbReference type="PANTHER" id="PTHR22639">
    <property type="entry name" value="GAG-RELATED PROTEIN"/>
    <property type="match status" value="1"/>
</dbReference>
<dbReference type="PANTHER" id="PTHR22639:SF6">
    <property type="entry name" value="ZINC FINGER CCHC DOMAIN-CONTAINING PROTEIN 3-LIKE"/>
    <property type="match status" value="1"/>
</dbReference>
<dbReference type="AlphaFoldDB" id="Q5XGJ9"/>
<feature type="domain" description="CCHC-type" evidence="2">
    <location>
        <begin position="195"/>
        <end position="210"/>
    </location>
</feature>
<dbReference type="DNASU" id="495203"/>
<evidence type="ECO:0000313" key="3">
    <source>
        <dbReference type="EMBL" id="AAH84439.1"/>
    </source>
</evidence>
<dbReference type="GO" id="GO:0003723">
    <property type="term" value="F:RNA binding"/>
    <property type="evidence" value="ECO:0007669"/>
    <property type="project" value="InterPro"/>
</dbReference>
<proteinExistence type="evidence at transcript level"/>
<dbReference type="GO" id="GO:0003690">
    <property type="term" value="F:double-stranded DNA binding"/>
    <property type="evidence" value="ECO:0007669"/>
    <property type="project" value="InterPro"/>
</dbReference>
<dbReference type="GeneID" id="495203"/>
<dbReference type="Gene3D" id="4.10.60.10">
    <property type="entry name" value="Zinc finger, CCHC-type"/>
    <property type="match status" value="1"/>
</dbReference>
<dbReference type="InterPro" id="IPR057810">
    <property type="entry name" value="RBD_ZCCHC3_1st"/>
</dbReference>
<keyword evidence="1" id="KW-0862">Zinc</keyword>
<dbReference type="EMBL" id="BC084439">
    <property type="protein sequence ID" value="AAH84439.1"/>
    <property type="molecule type" value="mRNA"/>
</dbReference>
<dbReference type="InterPro" id="IPR042509">
    <property type="entry name" value="ZCCHC3"/>
</dbReference>
<keyword evidence="1" id="KW-0479">Metal-binding</keyword>
<dbReference type="GO" id="GO:0008270">
    <property type="term" value="F:zinc ion binding"/>
    <property type="evidence" value="ECO:0007669"/>
    <property type="project" value="UniProtKB-KW"/>
</dbReference>
<dbReference type="InterPro" id="IPR001878">
    <property type="entry name" value="Znf_CCHC"/>
</dbReference>
<keyword evidence="1" id="KW-0863">Zinc-finger</keyword>
<dbReference type="InterPro" id="IPR036875">
    <property type="entry name" value="Znf_CCHC_sf"/>
</dbReference>
<dbReference type="GO" id="GO:0002218">
    <property type="term" value="P:activation of innate immune response"/>
    <property type="evidence" value="ECO:0007669"/>
    <property type="project" value="InterPro"/>
</dbReference>
<accession>Q5XGJ9</accession>
<gene>
    <name evidence="3" type="primary">LOC495203</name>
</gene>
<protein>
    <submittedName>
        <fullName evidence="3">LOC495203 protein</fullName>
    </submittedName>
</protein>
<name>Q5XGJ9_XENLA</name>
<dbReference type="Pfam" id="PF23058">
    <property type="entry name" value="RBD_ZCCHC3_2nd"/>
    <property type="match status" value="1"/>
</dbReference>
<dbReference type="PROSITE" id="PS50158">
    <property type="entry name" value="ZF_CCHC"/>
    <property type="match status" value="1"/>
</dbReference>
<dbReference type="InterPro" id="IPR057811">
    <property type="entry name" value="RBD_ZCCHC3_2nd"/>
</dbReference>
<dbReference type="SUPFAM" id="SSF57756">
    <property type="entry name" value="Retrovirus zinc finger-like domains"/>
    <property type="match status" value="1"/>
</dbReference>